<evidence type="ECO:0000313" key="12">
    <source>
        <dbReference type="Proteomes" id="UP000054937"/>
    </source>
</evidence>
<dbReference type="GO" id="GO:0140359">
    <property type="term" value="F:ABC-type transporter activity"/>
    <property type="evidence" value="ECO:0007669"/>
    <property type="project" value="InterPro"/>
</dbReference>
<organism evidence="11 12">
    <name type="scientific">Pseudocohnilembus persalinus</name>
    <name type="common">Ciliate</name>
    <dbReference type="NCBI Taxonomy" id="266149"/>
    <lineage>
        <taxon>Eukaryota</taxon>
        <taxon>Sar</taxon>
        <taxon>Alveolata</taxon>
        <taxon>Ciliophora</taxon>
        <taxon>Intramacronucleata</taxon>
        <taxon>Oligohymenophorea</taxon>
        <taxon>Scuticociliatia</taxon>
        <taxon>Philasterida</taxon>
        <taxon>Pseudocohnilembidae</taxon>
        <taxon>Pseudocohnilembus</taxon>
    </lineage>
</organism>
<dbReference type="InterPro" id="IPR003593">
    <property type="entry name" value="AAA+_ATPase"/>
</dbReference>
<dbReference type="PROSITE" id="PS00211">
    <property type="entry name" value="ABC_TRANSPORTER_1"/>
    <property type="match status" value="1"/>
</dbReference>
<protein>
    <submittedName>
        <fullName evidence="11">p-loop containing nucleoside triphosphate hydrolase</fullName>
    </submittedName>
</protein>
<feature type="domain" description="ABC transporter" evidence="10">
    <location>
        <begin position="148"/>
        <end position="383"/>
    </location>
</feature>
<evidence type="ECO:0000256" key="9">
    <source>
        <dbReference type="SAM" id="Phobius"/>
    </source>
</evidence>
<comment type="caution">
    <text evidence="11">The sequence shown here is derived from an EMBL/GenBank/DDBJ whole genome shotgun (WGS) entry which is preliminary data.</text>
</comment>
<evidence type="ECO:0000256" key="2">
    <source>
        <dbReference type="ARBA" id="ARBA00022448"/>
    </source>
</evidence>
<gene>
    <name evidence="11" type="ORF">PPERSA_12304</name>
</gene>
<keyword evidence="4" id="KW-0677">Repeat</keyword>
<dbReference type="OMA" id="GFCPREP"/>
<sequence length="491" mass="56651">MPPLTISRIFYLTGYSCSLFGCFSSIFHLPYELQMCLIQLYTAGTLYLIFGIYLQEVLPKDFGLQKKPLFFLEKYKHLFKKKPNLKLLSEIHDKDQNSFQQNPDSIDNINAKLNNQQNIVDVQNLSDPGIIEEIQKIEHIFDYKQFAMVTKNLKKTYKPVGGRKQHTAVKDFYLSVERGEIFGLLGPNGAGKTTLISMLTGALPPTQGDAWIGGFNIQTQQDQIHSIIGVCPQFDLLWSNLTIYEHLEFYARLKGISEVQIPYQIDTVLKEVKLFNFKNKLAKSLSGGMRRRLSVAISLIGNPHIIFLDEPSTGLDPDNRRQMWEILSHNKGKRAMILTTHSMEEADVLCQRIGIVTQGQLRCVGSQQRLKTVYGQGFHIEINCRKEKYFEQKLYQENSNLSLNEIQKQALQLAKQNQKFCKQKLYQNIKNLYEVQDFNGNMIFQVPREGTSISHIYKLLKQNKDDWFIEDYGISQSSLEDVFLEVVQKDY</sequence>
<reference evidence="11 12" key="1">
    <citation type="journal article" date="2015" name="Sci. Rep.">
        <title>Genome of the facultative scuticociliatosis pathogen Pseudocohnilembus persalinus provides insight into its virulence through horizontal gene transfer.</title>
        <authorList>
            <person name="Xiong J."/>
            <person name="Wang G."/>
            <person name="Cheng J."/>
            <person name="Tian M."/>
            <person name="Pan X."/>
            <person name="Warren A."/>
            <person name="Jiang C."/>
            <person name="Yuan D."/>
            <person name="Miao W."/>
        </authorList>
    </citation>
    <scope>NUCLEOTIDE SEQUENCE [LARGE SCALE GENOMIC DNA]</scope>
    <source>
        <strain evidence="11">36N120E</strain>
    </source>
</reference>
<dbReference type="GO" id="GO:0005319">
    <property type="term" value="F:lipid transporter activity"/>
    <property type="evidence" value="ECO:0007669"/>
    <property type="project" value="TreeGrafter"/>
</dbReference>
<dbReference type="InterPro" id="IPR003439">
    <property type="entry name" value="ABC_transporter-like_ATP-bd"/>
</dbReference>
<dbReference type="InParanoid" id="A0A0V0R517"/>
<comment type="subcellular location">
    <subcellularLocation>
        <location evidence="1">Membrane</location>
        <topology evidence="1">Multi-pass membrane protein</topology>
    </subcellularLocation>
</comment>
<proteinExistence type="predicted"/>
<keyword evidence="5" id="KW-0547">Nucleotide-binding</keyword>
<evidence type="ECO:0000313" key="11">
    <source>
        <dbReference type="EMBL" id="KRX09561.1"/>
    </source>
</evidence>
<evidence type="ECO:0000256" key="5">
    <source>
        <dbReference type="ARBA" id="ARBA00022741"/>
    </source>
</evidence>
<evidence type="ECO:0000256" key="6">
    <source>
        <dbReference type="ARBA" id="ARBA00022840"/>
    </source>
</evidence>
<dbReference type="CDD" id="cd03263">
    <property type="entry name" value="ABC_subfamily_A"/>
    <property type="match status" value="1"/>
</dbReference>
<dbReference type="OrthoDB" id="10255969at2759"/>
<name>A0A0V0R517_PSEPJ</name>
<dbReference type="AlphaFoldDB" id="A0A0V0R517"/>
<evidence type="ECO:0000256" key="7">
    <source>
        <dbReference type="ARBA" id="ARBA00022989"/>
    </source>
</evidence>
<dbReference type="InterPro" id="IPR027417">
    <property type="entry name" value="P-loop_NTPase"/>
</dbReference>
<dbReference type="PANTHER" id="PTHR19229:SF36">
    <property type="entry name" value="ATP-BINDING CASSETTE SUB-FAMILY A MEMBER 2"/>
    <property type="match status" value="1"/>
</dbReference>
<dbReference type="PANTHER" id="PTHR19229">
    <property type="entry name" value="ATP-BINDING CASSETTE TRANSPORTER SUBFAMILY A ABCA"/>
    <property type="match status" value="1"/>
</dbReference>
<dbReference type="Pfam" id="PF00005">
    <property type="entry name" value="ABC_tran"/>
    <property type="match status" value="1"/>
</dbReference>
<dbReference type="FunFam" id="3.40.50.300:FF:000665">
    <property type="entry name" value="ABC transporter A family member 2"/>
    <property type="match status" value="1"/>
</dbReference>
<feature type="transmembrane region" description="Helical" evidence="9">
    <location>
        <begin position="37"/>
        <end position="58"/>
    </location>
</feature>
<dbReference type="InterPro" id="IPR026082">
    <property type="entry name" value="ABCA"/>
</dbReference>
<keyword evidence="8 9" id="KW-0472">Membrane</keyword>
<dbReference type="Proteomes" id="UP000054937">
    <property type="component" value="Unassembled WGS sequence"/>
</dbReference>
<dbReference type="SMART" id="SM00382">
    <property type="entry name" value="AAA"/>
    <property type="match status" value="1"/>
</dbReference>
<dbReference type="PROSITE" id="PS50893">
    <property type="entry name" value="ABC_TRANSPORTER_2"/>
    <property type="match status" value="1"/>
</dbReference>
<keyword evidence="12" id="KW-1185">Reference proteome</keyword>
<keyword evidence="7 9" id="KW-1133">Transmembrane helix</keyword>
<evidence type="ECO:0000256" key="1">
    <source>
        <dbReference type="ARBA" id="ARBA00004141"/>
    </source>
</evidence>
<feature type="transmembrane region" description="Helical" evidence="9">
    <location>
        <begin position="9"/>
        <end position="31"/>
    </location>
</feature>
<keyword evidence="2" id="KW-0813">Transport</keyword>
<evidence type="ECO:0000259" key="10">
    <source>
        <dbReference type="PROSITE" id="PS50893"/>
    </source>
</evidence>
<dbReference type="GO" id="GO:0016020">
    <property type="term" value="C:membrane"/>
    <property type="evidence" value="ECO:0007669"/>
    <property type="project" value="UniProtKB-SubCell"/>
</dbReference>
<evidence type="ECO:0000256" key="3">
    <source>
        <dbReference type="ARBA" id="ARBA00022692"/>
    </source>
</evidence>
<evidence type="ECO:0000256" key="4">
    <source>
        <dbReference type="ARBA" id="ARBA00022737"/>
    </source>
</evidence>
<dbReference type="GO" id="GO:0016887">
    <property type="term" value="F:ATP hydrolysis activity"/>
    <property type="evidence" value="ECO:0007669"/>
    <property type="project" value="InterPro"/>
</dbReference>
<accession>A0A0V0R517</accession>
<dbReference type="SUPFAM" id="SSF52540">
    <property type="entry name" value="P-loop containing nucleoside triphosphate hydrolases"/>
    <property type="match status" value="1"/>
</dbReference>
<evidence type="ECO:0000256" key="8">
    <source>
        <dbReference type="ARBA" id="ARBA00023136"/>
    </source>
</evidence>
<dbReference type="Gene3D" id="3.40.50.300">
    <property type="entry name" value="P-loop containing nucleotide triphosphate hydrolases"/>
    <property type="match status" value="1"/>
</dbReference>
<dbReference type="InterPro" id="IPR017871">
    <property type="entry name" value="ABC_transporter-like_CS"/>
</dbReference>
<keyword evidence="3 9" id="KW-0812">Transmembrane</keyword>
<keyword evidence="6" id="KW-0067">ATP-binding</keyword>
<dbReference type="EMBL" id="LDAU01000048">
    <property type="protein sequence ID" value="KRX09561.1"/>
    <property type="molecule type" value="Genomic_DNA"/>
</dbReference>
<keyword evidence="11" id="KW-0378">Hydrolase</keyword>
<dbReference type="GO" id="GO:0005524">
    <property type="term" value="F:ATP binding"/>
    <property type="evidence" value="ECO:0007669"/>
    <property type="project" value="UniProtKB-KW"/>
</dbReference>